<keyword evidence="2" id="KW-0969">Cilium</keyword>
<sequence>MVTLTRMTGAQFALNPDLIERVDCTPDTVITLVDGTKYIVLESLAEVVAAVRDFRAAVIGAAGSFEHGAETPARRGRLTAVPATDAEGRDRHDGHVDGSAHDLDEPVDGPVVPLTPRSL</sequence>
<keyword evidence="3" id="KW-1185">Reference proteome</keyword>
<evidence type="ECO:0000256" key="1">
    <source>
        <dbReference type="SAM" id="MobiDB-lite"/>
    </source>
</evidence>
<dbReference type="OrthoDB" id="9799862at2"/>
<accession>A0A4Q5IZ22</accession>
<proteinExistence type="predicted"/>
<keyword evidence="2" id="KW-0282">Flagellum</keyword>
<organism evidence="2 3">
    <name type="scientific">Nocardioides iriomotensis</name>
    <dbReference type="NCBI Taxonomy" id="715784"/>
    <lineage>
        <taxon>Bacteria</taxon>
        <taxon>Bacillati</taxon>
        <taxon>Actinomycetota</taxon>
        <taxon>Actinomycetes</taxon>
        <taxon>Propionibacteriales</taxon>
        <taxon>Nocardioidaceae</taxon>
        <taxon>Nocardioides</taxon>
    </lineage>
</organism>
<dbReference type="AlphaFoldDB" id="A0A4Q5IZ22"/>
<name>A0A4Q5IZ22_9ACTN</name>
<evidence type="ECO:0000313" key="2">
    <source>
        <dbReference type="EMBL" id="RYU10538.1"/>
    </source>
</evidence>
<protein>
    <submittedName>
        <fullName evidence="2">Flagellar protein FlbD</fullName>
    </submittedName>
</protein>
<reference evidence="2 3" key="1">
    <citation type="submission" date="2019-01" db="EMBL/GenBank/DDBJ databases">
        <title>Nocardioides guangzhouensis sp. nov., an actinobacterium isolated from soil.</title>
        <authorList>
            <person name="Fu Y."/>
            <person name="Cai Y."/>
            <person name="Lin Z."/>
            <person name="Chen P."/>
        </authorList>
    </citation>
    <scope>NUCLEOTIDE SEQUENCE [LARGE SCALE GENOMIC DNA]</scope>
    <source>
        <strain evidence="2 3">NBRC 105384</strain>
    </source>
</reference>
<dbReference type="PANTHER" id="PTHR39185:SF1">
    <property type="entry name" value="SWARMING MOTILITY PROTEIN SWRD"/>
    <property type="match status" value="1"/>
</dbReference>
<dbReference type="InterPro" id="IPR009384">
    <property type="entry name" value="SwrD-like"/>
</dbReference>
<dbReference type="EMBL" id="SDPU01000029">
    <property type="protein sequence ID" value="RYU10538.1"/>
    <property type="molecule type" value="Genomic_DNA"/>
</dbReference>
<dbReference type="PANTHER" id="PTHR39185">
    <property type="entry name" value="SWARMING MOTILITY PROTEIN SWRD"/>
    <property type="match status" value="1"/>
</dbReference>
<dbReference type="Pfam" id="PF06289">
    <property type="entry name" value="FlbD"/>
    <property type="match status" value="1"/>
</dbReference>
<feature type="compositionally biased region" description="Basic and acidic residues" evidence="1">
    <location>
        <begin position="86"/>
        <end position="104"/>
    </location>
</feature>
<dbReference type="Proteomes" id="UP000291189">
    <property type="component" value="Unassembled WGS sequence"/>
</dbReference>
<comment type="caution">
    <text evidence="2">The sequence shown here is derived from an EMBL/GenBank/DDBJ whole genome shotgun (WGS) entry which is preliminary data.</text>
</comment>
<keyword evidence="2" id="KW-0966">Cell projection</keyword>
<feature type="region of interest" description="Disordered" evidence="1">
    <location>
        <begin position="65"/>
        <end position="119"/>
    </location>
</feature>
<gene>
    <name evidence="2" type="ORF">ETU37_16715</name>
</gene>
<evidence type="ECO:0000313" key="3">
    <source>
        <dbReference type="Proteomes" id="UP000291189"/>
    </source>
</evidence>